<proteinExistence type="predicted"/>
<comment type="caution">
    <text evidence="1">The sequence shown here is derived from an EMBL/GenBank/DDBJ whole genome shotgun (WGS) entry which is preliminary data.</text>
</comment>
<dbReference type="EMBL" id="JBHSQV010000030">
    <property type="protein sequence ID" value="MFC5985714.1"/>
    <property type="molecule type" value="Genomic_DNA"/>
</dbReference>
<dbReference type="Proteomes" id="UP001596250">
    <property type="component" value="Unassembled WGS sequence"/>
</dbReference>
<protein>
    <submittedName>
        <fullName evidence="1">Uncharacterized protein</fullName>
    </submittedName>
</protein>
<organism evidence="1 2">
    <name type="scientific">Marinicrinis lubricantis</name>
    <dbReference type="NCBI Taxonomy" id="2086470"/>
    <lineage>
        <taxon>Bacteria</taxon>
        <taxon>Bacillati</taxon>
        <taxon>Bacillota</taxon>
        <taxon>Bacilli</taxon>
        <taxon>Bacillales</taxon>
        <taxon>Paenibacillaceae</taxon>
    </lineage>
</organism>
<accession>A0ABW1IKX3</accession>
<evidence type="ECO:0000313" key="1">
    <source>
        <dbReference type="EMBL" id="MFC5985714.1"/>
    </source>
</evidence>
<reference evidence="2" key="1">
    <citation type="journal article" date="2019" name="Int. J. Syst. Evol. Microbiol.">
        <title>The Global Catalogue of Microorganisms (GCM) 10K type strain sequencing project: providing services to taxonomists for standard genome sequencing and annotation.</title>
        <authorList>
            <consortium name="The Broad Institute Genomics Platform"/>
            <consortium name="The Broad Institute Genome Sequencing Center for Infectious Disease"/>
            <person name="Wu L."/>
            <person name="Ma J."/>
        </authorList>
    </citation>
    <scope>NUCLEOTIDE SEQUENCE [LARGE SCALE GENOMIC DNA]</scope>
    <source>
        <strain evidence="2">CCM 8749</strain>
    </source>
</reference>
<keyword evidence="2" id="KW-1185">Reference proteome</keyword>
<gene>
    <name evidence="1" type="ORF">ACFPXP_04630</name>
</gene>
<name>A0ABW1IKX3_9BACL</name>
<sequence length="87" mass="10161">MQPALEQRFHEHAKTVSQGKDIVALIESQYSFDQLLKQQLSYDQFRIILEWESALNYRNAMEKEAMYVAGFRDGMANVKELQEFISG</sequence>
<dbReference type="RefSeq" id="WP_379892832.1">
    <property type="nucleotide sequence ID" value="NZ_CBCSCT010000099.1"/>
</dbReference>
<evidence type="ECO:0000313" key="2">
    <source>
        <dbReference type="Proteomes" id="UP001596250"/>
    </source>
</evidence>